<dbReference type="GO" id="GO:0006310">
    <property type="term" value="P:DNA recombination"/>
    <property type="evidence" value="ECO:0007669"/>
    <property type="project" value="UniProtKB-KW"/>
</dbReference>
<evidence type="ECO:0008006" key="4">
    <source>
        <dbReference type="Google" id="ProtNLM"/>
    </source>
</evidence>
<accession>A0AAV8VKZ7</accession>
<keyword evidence="1" id="KW-0233">DNA recombination</keyword>
<organism evidence="2 3">
    <name type="scientific">Exocentrus adspersus</name>
    <dbReference type="NCBI Taxonomy" id="1586481"/>
    <lineage>
        <taxon>Eukaryota</taxon>
        <taxon>Metazoa</taxon>
        <taxon>Ecdysozoa</taxon>
        <taxon>Arthropoda</taxon>
        <taxon>Hexapoda</taxon>
        <taxon>Insecta</taxon>
        <taxon>Pterygota</taxon>
        <taxon>Neoptera</taxon>
        <taxon>Endopterygota</taxon>
        <taxon>Coleoptera</taxon>
        <taxon>Polyphaga</taxon>
        <taxon>Cucujiformia</taxon>
        <taxon>Chrysomeloidea</taxon>
        <taxon>Cerambycidae</taxon>
        <taxon>Lamiinae</taxon>
        <taxon>Acanthocinini</taxon>
        <taxon>Exocentrus</taxon>
    </lineage>
</organism>
<name>A0AAV8VKZ7_9CUCU</name>
<gene>
    <name evidence="2" type="ORF">NQ315_015368</name>
</gene>
<dbReference type="AlphaFoldDB" id="A0AAV8VKZ7"/>
<dbReference type="EMBL" id="JANEYG010000067">
    <property type="protein sequence ID" value="KAJ8914630.1"/>
    <property type="molecule type" value="Genomic_DNA"/>
</dbReference>
<dbReference type="InterPro" id="IPR013762">
    <property type="entry name" value="Integrase-like_cat_sf"/>
</dbReference>
<evidence type="ECO:0000256" key="1">
    <source>
        <dbReference type="ARBA" id="ARBA00023172"/>
    </source>
</evidence>
<reference evidence="2 3" key="1">
    <citation type="journal article" date="2023" name="Insect Mol. Biol.">
        <title>Genome sequencing provides insights into the evolution of gene families encoding plant cell wall-degrading enzymes in longhorned beetles.</title>
        <authorList>
            <person name="Shin N.R."/>
            <person name="Okamura Y."/>
            <person name="Kirsch R."/>
            <person name="Pauchet Y."/>
        </authorList>
    </citation>
    <scope>NUCLEOTIDE SEQUENCE [LARGE SCALE GENOMIC DNA]</scope>
    <source>
        <strain evidence="2">EAD_L_NR</strain>
    </source>
</reference>
<keyword evidence="3" id="KW-1185">Reference proteome</keyword>
<dbReference type="Proteomes" id="UP001159042">
    <property type="component" value="Unassembled WGS sequence"/>
</dbReference>
<protein>
    <recommendedName>
        <fullName evidence="4">Tyr recombinase domain-containing protein</fullName>
    </recommendedName>
</protein>
<dbReference type="InterPro" id="IPR011010">
    <property type="entry name" value="DNA_brk_join_enz"/>
</dbReference>
<dbReference type="GO" id="GO:0015074">
    <property type="term" value="P:DNA integration"/>
    <property type="evidence" value="ECO:0007669"/>
    <property type="project" value="InterPro"/>
</dbReference>
<proteinExistence type="predicted"/>
<sequence length="146" mass="16298">MVSAQYNQLASIVLQKFPKNYTGHCLRRTSATFLADSGADIQTLKRHGGWQSTSVAEGYIEESIGNKLKISKSIFHQQELVASQDLGTSIESNSFQEENQNAKKLRGCMDNKRDEPVVSYQVILAHTVNKSGVNWVPNDNMEILPQ</sequence>
<dbReference type="Gene3D" id="1.10.443.10">
    <property type="entry name" value="Intergrase catalytic core"/>
    <property type="match status" value="1"/>
</dbReference>
<evidence type="ECO:0000313" key="2">
    <source>
        <dbReference type="EMBL" id="KAJ8914630.1"/>
    </source>
</evidence>
<comment type="caution">
    <text evidence="2">The sequence shown here is derived from an EMBL/GenBank/DDBJ whole genome shotgun (WGS) entry which is preliminary data.</text>
</comment>
<dbReference type="GO" id="GO:0003677">
    <property type="term" value="F:DNA binding"/>
    <property type="evidence" value="ECO:0007669"/>
    <property type="project" value="InterPro"/>
</dbReference>
<dbReference type="SUPFAM" id="SSF56349">
    <property type="entry name" value="DNA breaking-rejoining enzymes"/>
    <property type="match status" value="1"/>
</dbReference>
<evidence type="ECO:0000313" key="3">
    <source>
        <dbReference type="Proteomes" id="UP001159042"/>
    </source>
</evidence>